<sequence length="107" mass="11521">MSLTALDRLQACHEELIGALDGHDVEAIQASVARFSEAVQEVRALGGWRDNPDVKERAAHIARLADAAQGRVNFLTDLNRHRIDSLDAARGGDTGACYGRDGGLTRP</sequence>
<comment type="caution">
    <text evidence="1">The sequence shown here is derived from an EMBL/GenBank/DDBJ whole genome shotgun (WGS) entry which is preliminary data.</text>
</comment>
<reference evidence="1 2" key="1">
    <citation type="submission" date="2018-05" db="EMBL/GenBank/DDBJ databases">
        <title>Genome of Sphingosinicella humi QZX222.</title>
        <authorList>
            <person name="Qiao Z."/>
            <person name="Wang G."/>
        </authorList>
    </citation>
    <scope>NUCLEOTIDE SEQUENCE [LARGE SCALE GENOMIC DNA]</scope>
    <source>
        <strain evidence="1 2">QZX222</strain>
    </source>
</reference>
<proteinExistence type="predicted"/>
<dbReference type="Proteomes" id="UP000245916">
    <property type="component" value="Unassembled WGS sequence"/>
</dbReference>
<organism evidence="1 2">
    <name type="scientific">Allosphingosinicella humi</name>
    <dbReference type="NCBI Taxonomy" id="2068657"/>
    <lineage>
        <taxon>Bacteria</taxon>
        <taxon>Pseudomonadati</taxon>
        <taxon>Pseudomonadota</taxon>
        <taxon>Alphaproteobacteria</taxon>
        <taxon>Sphingomonadales</taxon>
        <taxon>Sphingomonadaceae</taxon>
        <taxon>Allosphingosinicella</taxon>
    </lineage>
</organism>
<name>A0A2U2J119_9SPHN</name>
<dbReference type="AlphaFoldDB" id="A0A2U2J119"/>
<dbReference type="EMBL" id="QFFF01000001">
    <property type="protein sequence ID" value="PWG02022.1"/>
    <property type="molecule type" value="Genomic_DNA"/>
</dbReference>
<protein>
    <recommendedName>
        <fullName evidence="3">Flagellar protein FlgN</fullName>
    </recommendedName>
</protein>
<keyword evidence="2" id="KW-1185">Reference proteome</keyword>
<evidence type="ECO:0008006" key="3">
    <source>
        <dbReference type="Google" id="ProtNLM"/>
    </source>
</evidence>
<evidence type="ECO:0000313" key="1">
    <source>
        <dbReference type="EMBL" id="PWG02022.1"/>
    </source>
</evidence>
<gene>
    <name evidence="1" type="ORF">DF286_03420</name>
</gene>
<dbReference type="RefSeq" id="WP_109270162.1">
    <property type="nucleotide sequence ID" value="NZ_QFFF01000001.1"/>
</dbReference>
<evidence type="ECO:0000313" key="2">
    <source>
        <dbReference type="Proteomes" id="UP000245916"/>
    </source>
</evidence>
<dbReference type="OrthoDB" id="7478129at2"/>
<accession>A0A2U2J119</accession>